<reference evidence="6 7" key="1">
    <citation type="submission" date="2019-10" db="EMBL/GenBank/DDBJ databases">
        <title>Extracellular Electron Transfer in a Candidatus Methanoperedens spp. Enrichment Culture.</title>
        <authorList>
            <person name="Berger S."/>
            <person name="Rangel Shaw D."/>
            <person name="Berben T."/>
            <person name="In 'T Zandt M."/>
            <person name="Frank J."/>
            <person name="Reimann J."/>
            <person name="Jetten M.S.M."/>
            <person name="Welte C.U."/>
        </authorList>
    </citation>
    <scope>NUCLEOTIDE SEQUENCE [LARGE SCALE GENOMIC DNA]</scope>
    <source>
        <strain evidence="6">SB12</strain>
    </source>
</reference>
<dbReference type="Gene3D" id="3.90.1280.10">
    <property type="entry name" value="HSP33 redox switch-like"/>
    <property type="match status" value="1"/>
</dbReference>
<dbReference type="Gene3D" id="3.55.30.10">
    <property type="entry name" value="Hsp33 domain"/>
    <property type="match status" value="1"/>
</dbReference>
<organism evidence="6 7">
    <name type="scientific">Leptonema illini</name>
    <dbReference type="NCBI Taxonomy" id="183"/>
    <lineage>
        <taxon>Bacteria</taxon>
        <taxon>Pseudomonadati</taxon>
        <taxon>Spirochaetota</taxon>
        <taxon>Spirochaetia</taxon>
        <taxon>Leptospirales</taxon>
        <taxon>Leptospiraceae</taxon>
        <taxon>Leptonema</taxon>
    </lineage>
</organism>
<dbReference type="GO" id="GO:0042026">
    <property type="term" value="P:protein refolding"/>
    <property type="evidence" value="ECO:0007669"/>
    <property type="project" value="TreeGrafter"/>
</dbReference>
<keyword evidence="4" id="KW-0143">Chaperone</keyword>
<evidence type="ECO:0000313" key="7">
    <source>
        <dbReference type="Proteomes" id="UP000460298"/>
    </source>
</evidence>
<proteinExistence type="predicted"/>
<keyword evidence="3" id="KW-1015">Disulfide bond</keyword>
<dbReference type="InterPro" id="IPR000397">
    <property type="entry name" value="Heat_shock_Hsp33"/>
</dbReference>
<evidence type="ECO:0000256" key="3">
    <source>
        <dbReference type="ARBA" id="ARBA00023157"/>
    </source>
</evidence>
<dbReference type="EMBL" id="WBUI01000006">
    <property type="protein sequence ID" value="KAB2933218.1"/>
    <property type="molecule type" value="Genomic_DNA"/>
</dbReference>
<keyword evidence="1" id="KW-0963">Cytoplasm</keyword>
<dbReference type="AlphaFoldDB" id="A0A833H2A6"/>
<dbReference type="Proteomes" id="UP000460298">
    <property type="component" value="Unassembled WGS sequence"/>
</dbReference>
<evidence type="ECO:0000256" key="2">
    <source>
        <dbReference type="ARBA" id="ARBA00022833"/>
    </source>
</evidence>
<name>A0A833H2A6_9LEPT</name>
<dbReference type="GO" id="GO:0044183">
    <property type="term" value="F:protein folding chaperone"/>
    <property type="evidence" value="ECO:0007669"/>
    <property type="project" value="TreeGrafter"/>
</dbReference>
<keyword evidence="2" id="KW-0862">Zinc</keyword>
<dbReference type="GO" id="GO:0051082">
    <property type="term" value="F:unfolded protein binding"/>
    <property type="evidence" value="ECO:0007669"/>
    <property type="project" value="InterPro"/>
</dbReference>
<accession>A0A833H2A6</accession>
<dbReference type="PANTHER" id="PTHR30111:SF1">
    <property type="entry name" value="33 KDA CHAPERONIN"/>
    <property type="match status" value="1"/>
</dbReference>
<evidence type="ECO:0008006" key="8">
    <source>
        <dbReference type="Google" id="ProtNLM"/>
    </source>
</evidence>
<evidence type="ECO:0000256" key="5">
    <source>
        <dbReference type="ARBA" id="ARBA00023284"/>
    </source>
</evidence>
<keyword evidence="5" id="KW-0676">Redox-active center</keyword>
<evidence type="ECO:0000313" key="6">
    <source>
        <dbReference type="EMBL" id="KAB2933218.1"/>
    </source>
</evidence>
<protein>
    <recommendedName>
        <fullName evidence="8">Hsp33 family molecular chaperone HslO</fullName>
    </recommendedName>
</protein>
<dbReference type="InterPro" id="IPR016154">
    <property type="entry name" value="Heat_shock_Hsp33_C"/>
</dbReference>
<dbReference type="SUPFAM" id="SSF64397">
    <property type="entry name" value="Hsp33 domain"/>
    <property type="match status" value="1"/>
</dbReference>
<evidence type="ECO:0000256" key="1">
    <source>
        <dbReference type="ARBA" id="ARBA00022490"/>
    </source>
</evidence>
<dbReference type="GO" id="GO:0005737">
    <property type="term" value="C:cytoplasm"/>
    <property type="evidence" value="ECO:0007669"/>
    <property type="project" value="InterPro"/>
</dbReference>
<dbReference type="InterPro" id="IPR016153">
    <property type="entry name" value="Heat_shock_Hsp33_N"/>
</dbReference>
<dbReference type="Pfam" id="PF01430">
    <property type="entry name" value="HSP33"/>
    <property type="match status" value="1"/>
</dbReference>
<evidence type="ECO:0000256" key="4">
    <source>
        <dbReference type="ARBA" id="ARBA00023186"/>
    </source>
</evidence>
<dbReference type="PANTHER" id="PTHR30111">
    <property type="entry name" value="33 KDA CHAPERONIN"/>
    <property type="match status" value="1"/>
</dbReference>
<comment type="caution">
    <text evidence="6">The sequence shown here is derived from an EMBL/GenBank/DDBJ whole genome shotgun (WGS) entry which is preliminary data.</text>
</comment>
<gene>
    <name evidence="6" type="ORF">F9K24_07680</name>
</gene>
<dbReference type="SUPFAM" id="SSF118352">
    <property type="entry name" value="HSP33 redox switch-like"/>
    <property type="match status" value="1"/>
</dbReference>
<sequence>MKTDSYIRGVLPDIAYRYVIATAFSSVQEIWTRHEMDVGPALLIGEAAVASFLLAARGTKEDDQTVGLHFECEGPVRRLMSFGRFDGGMRGYTPEARSDWPGSLMDGKGSGTLNVSLFRQQSRKVYASSVEFRNQSIARNVEEFLGKSEQVQVFVELGPFADDGTRTSFFPGPISLQHAGIYGSLFEAMPGATADDTDRLLDFLKEHSVLDLLRRQGILPELPGMLAEGRLFHYCDCSKEKVERLIIGMGREEADALIAERGKIEITCEFCCEKYLFGDSDLERIFVEESV</sequence>